<evidence type="ECO:0000313" key="8">
    <source>
        <dbReference type="Proteomes" id="UP000034595"/>
    </source>
</evidence>
<dbReference type="AlphaFoldDB" id="A0A0G1KE24"/>
<dbReference type="GO" id="GO:0015628">
    <property type="term" value="P:protein secretion by the type II secretion system"/>
    <property type="evidence" value="ECO:0007669"/>
    <property type="project" value="InterPro"/>
</dbReference>
<keyword evidence="3 6" id="KW-0812">Transmembrane</keyword>
<keyword evidence="2" id="KW-0488">Methylation</keyword>
<dbReference type="Pfam" id="PF07963">
    <property type="entry name" value="N_methyl"/>
    <property type="match status" value="1"/>
</dbReference>
<protein>
    <recommendedName>
        <fullName evidence="9">General secretion pathway protein G</fullName>
    </recommendedName>
</protein>
<evidence type="ECO:0000256" key="6">
    <source>
        <dbReference type="SAM" id="Phobius"/>
    </source>
</evidence>
<evidence type="ECO:0008006" key="9">
    <source>
        <dbReference type="Google" id="ProtNLM"/>
    </source>
</evidence>
<proteinExistence type="predicted"/>
<dbReference type="GO" id="GO:0016020">
    <property type="term" value="C:membrane"/>
    <property type="evidence" value="ECO:0007669"/>
    <property type="project" value="UniProtKB-SubCell"/>
</dbReference>
<name>A0A0G1KE24_9BACT</name>
<sequence>MTYYKNKAGFTLIELLVVIAIISLLASVVMASLNSARSKARDARRVSDVKQFQLALGLYYDKYGRYIDTMAAGPIGIPTDASTALAPLVAEGFIPSISTNPNSLSCGYWGNSIYVYGSSVWDLPGAVCPPTANNNSYAIEFCLENSSNLFGTPYPSDGCGRYCYAKCVY</sequence>
<evidence type="ECO:0000256" key="2">
    <source>
        <dbReference type="ARBA" id="ARBA00022481"/>
    </source>
</evidence>
<dbReference type="EMBL" id="LCJQ01000004">
    <property type="protein sequence ID" value="KKT81976.1"/>
    <property type="molecule type" value="Genomic_DNA"/>
</dbReference>
<feature type="transmembrane region" description="Helical" evidence="6">
    <location>
        <begin position="12"/>
        <end position="36"/>
    </location>
</feature>
<dbReference type="PROSITE" id="PS00409">
    <property type="entry name" value="PROKAR_NTER_METHYL"/>
    <property type="match status" value="1"/>
</dbReference>
<dbReference type="Gene3D" id="3.30.700.10">
    <property type="entry name" value="Glycoprotein, Type 4 Pilin"/>
    <property type="match status" value="1"/>
</dbReference>
<dbReference type="SUPFAM" id="SSF54523">
    <property type="entry name" value="Pili subunits"/>
    <property type="match status" value="1"/>
</dbReference>
<dbReference type="Proteomes" id="UP000034595">
    <property type="component" value="Unassembled WGS sequence"/>
</dbReference>
<evidence type="ECO:0000256" key="4">
    <source>
        <dbReference type="ARBA" id="ARBA00022989"/>
    </source>
</evidence>
<dbReference type="InterPro" id="IPR045584">
    <property type="entry name" value="Pilin-like"/>
</dbReference>
<comment type="caution">
    <text evidence="7">The sequence shown here is derived from an EMBL/GenBank/DDBJ whole genome shotgun (WGS) entry which is preliminary data.</text>
</comment>
<gene>
    <name evidence="7" type="ORF">UW78_C0004G0024</name>
</gene>
<dbReference type="InterPro" id="IPR012902">
    <property type="entry name" value="N_methyl_site"/>
</dbReference>
<dbReference type="InterPro" id="IPR002416">
    <property type="entry name" value="T2SS_protein-GspH"/>
</dbReference>
<dbReference type="PANTHER" id="PTHR30093">
    <property type="entry name" value="GENERAL SECRETION PATHWAY PROTEIN G"/>
    <property type="match status" value="1"/>
</dbReference>
<keyword evidence="4 6" id="KW-1133">Transmembrane helix</keyword>
<organism evidence="7 8">
    <name type="scientific">Candidatus Azambacteria bacterium GW2011_GWA1_44_9</name>
    <dbReference type="NCBI Taxonomy" id="1618610"/>
    <lineage>
        <taxon>Bacteria</taxon>
        <taxon>Candidatus Azamiibacteriota</taxon>
    </lineage>
</organism>
<evidence type="ECO:0000256" key="1">
    <source>
        <dbReference type="ARBA" id="ARBA00004167"/>
    </source>
</evidence>
<dbReference type="GO" id="GO:0015627">
    <property type="term" value="C:type II protein secretion system complex"/>
    <property type="evidence" value="ECO:0007669"/>
    <property type="project" value="InterPro"/>
</dbReference>
<evidence type="ECO:0000256" key="3">
    <source>
        <dbReference type="ARBA" id="ARBA00022692"/>
    </source>
</evidence>
<reference evidence="7 8" key="1">
    <citation type="journal article" date="2015" name="Nature">
        <title>rRNA introns, odd ribosomes, and small enigmatic genomes across a large radiation of phyla.</title>
        <authorList>
            <person name="Brown C.T."/>
            <person name="Hug L.A."/>
            <person name="Thomas B.C."/>
            <person name="Sharon I."/>
            <person name="Castelle C.J."/>
            <person name="Singh A."/>
            <person name="Wilkins M.J."/>
            <person name="Williams K.H."/>
            <person name="Banfield J.F."/>
        </authorList>
    </citation>
    <scope>NUCLEOTIDE SEQUENCE [LARGE SCALE GENOMIC DNA]</scope>
</reference>
<dbReference type="PRINTS" id="PR00885">
    <property type="entry name" value="BCTERIALGSPH"/>
</dbReference>
<accession>A0A0G1KE24</accession>
<dbReference type="NCBIfam" id="TIGR02532">
    <property type="entry name" value="IV_pilin_GFxxxE"/>
    <property type="match status" value="1"/>
</dbReference>
<keyword evidence="5 6" id="KW-0472">Membrane</keyword>
<comment type="subcellular location">
    <subcellularLocation>
        <location evidence="1">Membrane</location>
        <topology evidence="1">Single-pass membrane protein</topology>
    </subcellularLocation>
</comment>
<evidence type="ECO:0000313" key="7">
    <source>
        <dbReference type="EMBL" id="KKT81976.1"/>
    </source>
</evidence>
<evidence type="ECO:0000256" key="5">
    <source>
        <dbReference type="ARBA" id="ARBA00023136"/>
    </source>
</evidence>